<dbReference type="PRINTS" id="PR00131">
    <property type="entry name" value="GLHYDRLASE1"/>
</dbReference>
<evidence type="ECO:0000256" key="2">
    <source>
        <dbReference type="ARBA" id="ARBA00022801"/>
    </source>
</evidence>
<dbReference type="Gene3D" id="3.20.20.80">
    <property type="entry name" value="Glycosidases"/>
    <property type="match status" value="1"/>
</dbReference>
<keyword evidence="3" id="KW-0326">Glycosidase</keyword>
<dbReference type="PANTHER" id="PTHR10353:SF36">
    <property type="entry name" value="LP05116P"/>
    <property type="match status" value="1"/>
</dbReference>
<dbReference type="InterPro" id="IPR001360">
    <property type="entry name" value="Glyco_hydro_1"/>
</dbReference>
<dbReference type="InterPro" id="IPR017853">
    <property type="entry name" value="GH"/>
</dbReference>
<evidence type="ECO:0000313" key="6">
    <source>
        <dbReference type="WBParaSite" id="ACRNAN_scaffold2316.g14995.t1"/>
    </source>
</evidence>
<name>A0A914DBU3_9BILA</name>
<dbReference type="AlphaFoldDB" id="A0A914DBU3"/>
<protein>
    <submittedName>
        <fullName evidence="6">Beta-glucosidase</fullName>
    </submittedName>
</protein>
<evidence type="ECO:0000256" key="3">
    <source>
        <dbReference type="ARBA" id="ARBA00023295"/>
    </source>
</evidence>
<evidence type="ECO:0000313" key="5">
    <source>
        <dbReference type="Proteomes" id="UP000887540"/>
    </source>
</evidence>
<dbReference type="WBParaSite" id="ACRNAN_scaffold2316.g14995.t1">
    <property type="protein sequence ID" value="ACRNAN_scaffold2316.g14995.t1"/>
    <property type="gene ID" value="ACRNAN_scaffold2316.g14995"/>
</dbReference>
<keyword evidence="5" id="KW-1185">Reference proteome</keyword>
<proteinExistence type="inferred from homology"/>
<evidence type="ECO:0000256" key="4">
    <source>
        <dbReference type="RuleBase" id="RU003690"/>
    </source>
</evidence>
<dbReference type="Pfam" id="PF00232">
    <property type="entry name" value="Glyco_hydro_1"/>
    <property type="match status" value="1"/>
</dbReference>
<dbReference type="GO" id="GO:0005975">
    <property type="term" value="P:carbohydrate metabolic process"/>
    <property type="evidence" value="ECO:0007669"/>
    <property type="project" value="InterPro"/>
</dbReference>
<dbReference type="Proteomes" id="UP000887540">
    <property type="component" value="Unplaced"/>
</dbReference>
<dbReference type="GO" id="GO:0008422">
    <property type="term" value="F:beta-glucosidase activity"/>
    <property type="evidence" value="ECO:0007669"/>
    <property type="project" value="TreeGrafter"/>
</dbReference>
<keyword evidence="2" id="KW-0378">Hydrolase</keyword>
<dbReference type="PANTHER" id="PTHR10353">
    <property type="entry name" value="GLYCOSYL HYDROLASE"/>
    <property type="match status" value="1"/>
</dbReference>
<organism evidence="5 6">
    <name type="scientific">Acrobeloides nanus</name>
    <dbReference type="NCBI Taxonomy" id="290746"/>
    <lineage>
        <taxon>Eukaryota</taxon>
        <taxon>Metazoa</taxon>
        <taxon>Ecdysozoa</taxon>
        <taxon>Nematoda</taxon>
        <taxon>Chromadorea</taxon>
        <taxon>Rhabditida</taxon>
        <taxon>Tylenchina</taxon>
        <taxon>Cephalobomorpha</taxon>
        <taxon>Cephaloboidea</taxon>
        <taxon>Cephalobidae</taxon>
        <taxon>Acrobeloides</taxon>
    </lineage>
</organism>
<dbReference type="SUPFAM" id="SSF51445">
    <property type="entry name" value="(Trans)glycosidases"/>
    <property type="match status" value="1"/>
</dbReference>
<comment type="similarity">
    <text evidence="1 4">Belongs to the glycosyl hydrolase 1 family.</text>
</comment>
<reference evidence="6" key="1">
    <citation type="submission" date="2022-11" db="UniProtKB">
        <authorList>
            <consortium name="WormBaseParasite"/>
        </authorList>
    </citation>
    <scope>IDENTIFICATION</scope>
</reference>
<sequence>MLDILKSIEEGCNVKGYTLWSLMDNFEWSHGYAVRFGIHYIDFNDPELKRIPKASAKWYKMVIKERGIEYVAEEKTVVK</sequence>
<accession>A0A914DBU3</accession>
<evidence type="ECO:0000256" key="1">
    <source>
        <dbReference type="ARBA" id="ARBA00010838"/>
    </source>
</evidence>